<dbReference type="RefSeq" id="WP_075636177.1">
    <property type="nucleotide sequence ID" value="NZ_MKIO01000038.1"/>
</dbReference>
<feature type="signal peptide" evidence="3">
    <location>
        <begin position="1"/>
        <end position="25"/>
    </location>
</feature>
<name>A0A1Q9AG83_9HYPH</name>
<evidence type="ECO:0000256" key="1">
    <source>
        <dbReference type="ARBA" id="ARBA00010062"/>
    </source>
</evidence>
<feature type="chain" id="PRO_5012480624" evidence="3">
    <location>
        <begin position="26"/>
        <end position="363"/>
    </location>
</feature>
<evidence type="ECO:0000313" key="5">
    <source>
        <dbReference type="EMBL" id="OLP53934.1"/>
    </source>
</evidence>
<dbReference type="InterPro" id="IPR028082">
    <property type="entry name" value="Peripla_BP_I"/>
</dbReference>
<dbReference type="Pfam" id="PF13458">
    <property type="entry name" value="Peripla_BP_6"/>
    <property type="match status" value="1"/>
</dbReference>
<dbReference type="OrthoDB" id="8439308at2"/>
<sequence length="363" mass="38104">MLKPFLGLFLAAGLLPLAHAEQAAAAGLRLAVVAPTQGPFAQLGRQIIDGAKFEAEKRGSTIIVVPERCEEGNDDALRAGLAAAKPEAALGFLCTESLVSALPDLAKTGIPAITVSVRSDILMEDALKNQWPLFRFAPSGRTEGEAAAQAILSRWRDQPLGLIDDGTIHGRELVAAVRAKLEQIGVTATFTDTFRPGQEQQIALVRRLGRSGASHVFVGGDRSDIAIIARDAASEKIPLTLMGGEALQAADAGVALAEGTLAIGLPDPAERADAAPVVGAMRAAGLQPDGYVLPAYAAATLLETAKDRAASEGIPLAQALVRDPFPTVLGPVHFTEGHELARSRYRLLEWRGNRFQLASPAAD</sequence>
<keyword evidence="2 3" id="KW-0732">Signal</keyword>
<dbReference type="STRING" id="1672749.BJF92_04780"/>
<protein>
    <submittedName>
        <fullName evidence="5">Amino acid ABC transporter</fullName>
    </submittedName>
</protein>
<dbReference type="PANTHER" id="PTHR47151:SF2">
    <property type="entry name" value="AMINO ACID BINDING PROTEIN"/>
    <property type="match status" value="1"/>
</dbReference>
<dbReference type="PANTHER" id="PTHR47151">
    <property type="entry name" value="LEU/ILE/VAL-BINDING ABC TRANSPORTER SUBUNIT"/>
    <property type="match status" value="1"/>
</dbReference>
<evidence type="ECO:0000259" key="4">
    <source>
        <dbReference type="Pfam" id="PF13458"/>
    </source>
</evidence>
<organism evidence="5 6">
    <name type="scientific">Xaviernesmea rhizosphaerae</name>
    <dbReference type="NCBI Taxonomy" id="1672749"/>
    <lineage>
        <taxon>Bacteria</taxon>
        <taxon>Pseudomonadati</taxon>
        <taxon>Pseudomonadota</taxon>
        <taxon>Alphaproteobacteria</taxon>
        <taxon>Hyphomicrobiales</taxon>
        <taxon>Rhizobiaceae</taxon>
        <taxon>Rhizobium/Agrobacterium group</taxon>
        <taxon>Xaviernesmea</taxon>
    </lineage>
</organism>
<dbReference type="EMBL" id="MKIO01000038">
    <property type="protein sequence ID" value="OLP53934.1"/>
    <property type="molecule type" value="Genomic_DNA"/>
</dbReference>
<comment type="similarity">
    <text evidence="1">Belongs to the leucine-binding protein family.</text>
</comment>
<dbReference type="Gene3D" id="3.40.50.2300">
    <property type="match status" value="2"/>
</dbReference>
<proteinExistence type="inferred from homology"/>
<accession>A0A1Q9AG83</accession>
<dbReference type="AlphaFoldDB" id="A0A1Q9AG83"/>
<gene>
    <name evidence="5" type="ORF">BJF92_04780</name>
</gene>
<feature type="domain" description="Leucine-binding protein" evidence="4">
    <location>
        <begin position="29"/>
        <end position="351"/>
    </location>
</feature>
<dbReference type="Proteomes" id="UP000186143">
    <property type="component" value="Unassembled WGS sequence"/>
</dbReference>
<evidence type="ECO:0000313" key="6">
    <source>
        <dbReference type="Proteomes" id="UP000186143"/>
    </source>
</evidence>
<dbReference type="SUPFAM" id="SSF53822">
    <property type="entry name" value="Periplasmic binding protein-like I"/>
    <property type="match status" value="1"/>
</dbReference>
<reference evidence="5 6" key="1">
    <citation type="submission" date="2016-09" db="EMBL/GenBank/DDBJ databases">
        <title>Rhizobium sp. nov., a novel species isolated from the rice rhizosphere.</title>
        <authorList>
            <person name="Zhao J."/>
            <person name="Zhang X."/>
        </authorList>
    </citation>
    <scope>NUCLEOTIDE SEQUENCE [LARGE SCALE GENOMIC DNA]</scope>
    <source>
        <strain evidence="5 6">MH17</strain>
    </source>
</reference>
<evidence type="ECO:0000256" key="3">
    <source>
        <dbReference type="SAM" id="SignalP"/>
    </source>
</evidence>
<evidence type="ECO:0000256" key="2">
    <source>
        <dbReference type="ARBA" id="ARBA00022729"/>
    </source>
</evidence>
<dbReference type="InterPro" id="IPR028081">
    <property type="entry name" value="Leu-bd"/>
</dbReference>
<comment type="caution">
    <text evidence="5">The sequence shown here is derived from an EMBL/GenBank/DDBJ whole genome shotgun (WGS) entry which is preliminary data.</text>
</comment>
<dbReference type="CDD" id="cd06342">
    <property type="entry name" value="PBP1_ABC_LIVBP-like"/>
    <property type="match status" value="1"/>
</dbReference>